<dbReference type="SUPFAM" id="SSF89009">
    <property type="entry name" value="GAT-like domain"/>
    <property type="match status" value="1"/>
</dbReference>
<feature type="compositionally biased region" description="Low complexity" evidence="2">
    <location>
        <begin position="308"/>
        <end position="325"/>
    </location>
</feature>
<dbReference type="AlphaFoldDB" id="A0A835VTR8"/>
<feature type="region of interest" description="Disordered" evidence="2">
    <location>
        <begin position="305"/>
        <end position="377"/>
    </location>
</feature>
<dbReference type="Gene3D" id="1.25.40.90">
    <property type="match status" value="1"/>
</dbReference>
<feature type="domain" description="VHS" evidence="3">
    <location>
        <begin position="1"/>
        <end position="98"/>
    </location>
</feature>
<feature type="region of interest" description="Disordered" evidence="2">
    <location>
        <begin position="181"/>
        <end position="204"/>
    </location>
</feature>
<evidence type="ECO:0000256" key="1">
    <source>
        <dbReference type="SAM" id="Coils"/>
    </source>
</evidence>
<dbReference type="EMBL" id="JAEHOC010000032">
    <property type="protein sequence ID" value="KAG2428982.1"/>
    <property type="molecule type" value="Genomic_DNA"/>
</dbReference>
<dbReference type="SUPFAM" id="SSF48464">
    <property type="entry name" value="ENTH/VHS domain"/>
    <property type="match status" value="1"/>
</dbReference>
<dbReference type="GO" id="GO:0043130">
    <property type="term" value="F:ubiquitin binding"/>
    <property type="evidence" value="ECO:0007669"/>
    <property type="project" value="InterPro"/>
</dbReference>
<dbReference type="GO" id="GO:0035091">
    <property type="term" value="F:phosphatidylinositol binding"/>
    <property type="evidence" value="ECO:0007669"/>
    <property type="project" value="InterPro"/>
</dbReference>
<evidence type="ECO:0000313" key="5">
    <source>
        <dbReference type="Proteomes" id="UP000650467"/>
    </source>
</evidence>
<dbReference type="PROSITE" id="PS50179">
    <property type="entry name" value="VHS"/>
    <property type="match status" value="1"/>
</dbReference>
<accession>A0A835VTR8</accession>
<feature type="coiled-coil region" evidence="1">
    <location>
        <begin position="412"/>
        <end position="468"/>
    </location>
</feature>
<dbReference type="OrthoDB" id="957735at2759"/>
<evidence type="ECO:0000256" key="2">
    <source>
        <dbReference type="SAM" id="MobiDB-lite"/>
    </source>
</evidence>
<comment type="caution">
    <text evidence="4">The sequence shown here is derived from an EMBL/GenBank/DDBJ whole genome shotgun (WGS) entry which is preliminary data.</text>
</comment>
<keyword evidence="1" id="KW-0175">Coiled coil</keyword>
<dbReference type="Proteomes" id="UP000650467">
    <property type="component" value="Unassembled WGS sequence"/>
</dbReference>
<organism evidence="4 5">
    <name type="scientific">Chlamydomonas incerta</name>
    <dbReference type="NCBI Taxonomy" id="51695"/>
    <lineage>
        <taxon>Eukaryota</taxon>
        <taxon>Viridiplantae</taxon>
        <taxon>Chlorophyta</taxon>
        <taxon>core chlorophytes</taxon>
        <taxon>Chlorophyceae</taxon>
        <taxon>CS clade</taxon>
        <taxon>Chlamydomonadales</taxon>
        <taxon>Chlamydomonadaceae</taxon>
        <taxon>Chlamydomonas</taxon>
    </lineage>
</organism>
<sequence length="637" mass="63580">MEAMVNLVRSKEVNPGEALSCFKTYLREGTPDEQHRALLVLAQFVGVDPHLGNLLHMELASKRWRERFVQLAQSPHPEVKPLLISTLQGWAASYRAHDIGIHYQTTLRDIEGGAFRGGGSSGYAAQHTGYSTQYTGYSAQATGAGGYPPPGPTPPPGYPTAGTPGGYPPYGAPYGAAAAPAPYPPPSGPAHQPSFGRGASPADVSSKLDQLSSEVEQLRGAIRTFETALADYKAQRAPFSALSGALERGQRTADRCSSLQVQIENLVGHSDGGDEGLMTRLFSTNDSAVAALEQWKRLANQELAPEDAAPGGSSPAGGAAAAAAAPAPPAPPPKPAPTPLDLLLGDEIINPTPTPPPPPPPAFANGTGAGPSGSAPATSAGAFDVFGASVAGPSAAALTLPPSPPVVPASDMEGLRAQVLALSAELDKQRKVHATAAEAQEAFHRGELAQAKARIAELEAALSRQQSGGAAAAPAAPAAAPYGNAYAAPFGAPAPIPASVFPPMPAAAPAPAPVSNNPFAMFAGPPGGYGSAPPPAPSPAPAAAPPMAAMGSLQLNLGMPPQPPAPAPAPPADIMNAFDELAAATSLKASGGGTPVPMAAMAAAPPQAAAAPAAAPAAAAAPGGAGAGAGSWVNFGH</sequence>
<feature type="compositionally biased region" description="Pro residues" evidence="2">
    <location>
        <begin position="352"/>
        <end position="362"/>
    </location>
</feature>
<protein>
    <recommendedName>
        <fullName evidence="3">VHS domain-containing protein</fullName>
    </recommendedName>
</protein>
<feature type="region of interest" description="Disordered" evidence="2">
    <location>
        <begin position="141"/>
        <end position="164"/>
    </location>
</feature>
<feature type="coiled-coil region" evidence="1">
    <location>
        <begin position="208"/>
        <end position="235"/>
    </location>
</feature>
<name>A0A835VTR8_CHLIN</name>
<dbReference type="InterPro" id="IPR002014">
    <property type="entry name" value="VHS_dom"/>
</dbReference>
<reference evidence="4" key="1">
    <citation type="journal article" date="2020" name="bioRxiv">
        <title>Comparative genomics of Chlamydomonas.</title>
        <authorList>
            <person name="Craig R.J."/>
            <person name="Hasan A.R."/>
            <person name="Ness R.W."/>
            <person name="Keightley P.D."/>
        </authorList>
    </citation>
    <scope>NUCLEOTIDE SEQUENCE</scope>
    <source>
        <strain evidence="4">SAG 7.73</strain>
    </source>
</reference>
<evidence type="ECO:0000259" key="3">
    <source>
        <dbReference type="PROSITE" id="PS50179"/>
    </source>
</evidence>
<proteinExistence type="predicted"/>
<evidence type="ECO:0000313" key="4">
    <source>
        <dbReference type="EMBL" id="KAG2428982.1"/>
    </source>
</evidence>
<feature type="compositionally biased region" description="Pro residues" evidence="2">
    <location>
        <begin position="326"/>
        <end position="338"/>
    </location>
</feature>
<keyword evidence="5" id="KW-1185">Reference proteome</keyword>
<feature type="compositionally biased region" description="Pro residues" evidence="2">
    <location>
        <begin position="147"/>
        <end position="158"/>
    </location>
</feature>
<gene>
    <name evidence="4" type="ORF">HXX76_011226</name>
</gene>
<dbReference type="InterPro" id="IPR008942">
    <property type="entry name" value="ENTH_VHS"/>
</dbReference>